<comment type="caution">
    <text evidence="6">The sequence shown here is derived from an EMBL/GenBank/DDBJ whole genome shotgun (WGS) entry which is preliminary data.</text>
</comment>
<organism evidence="6 7">
    <name type="scientific">Pelomonas caseinilytica</name>
    <dbReference type="NCBI Taxonomy" id="2906763"/>
    <lineage>
        <taxon>Bacteria</taxon>
        <taxon>Pseudomonadati</taxon>
        <taxon>Pseudomonadota</taxon>
        <taxon>Betaproteobacteria</taxon>
        <taxon>Burkholderiales</taxon>
        <taxon>Sphaerotilaceae</taxon>
        <taxon>Roseateles</taxon>
    </lineage>
</organism>
<evidence type="ECO:0000256" key="2">
    <source>
        <dbReference type="ARBA" id="ARBA00023015"/>
    </source>
</evidence>
<dbReference type="SUPFAM" id="SSF53850">
    <property type="entry name" value="Periplasmic binding protein-like II"/>
    <property type="match status" value="1"/>
</dbReference>
<keyword evidence="2" id="KW-0805">Transcription regulation</keyword>
<dbReference type="PRINTS" id="PR00039">
    <property type="entry name" value="HTHLYSR"/>
</dbReference>
<dbReference type="Gene3D" id="1.10.10.10">
    <property type="entry name" value="Winged helix-like DNA-binding domain superfamily/Winged helix DNA-binding domain"/>
    <property type="match status" value="1"/>
</dbReference>
<dbReference type="Gene3D" id="3.40.190.10">
    <property type="entry name" value="Periplasmic binding protein-like II"/>
    <property type="match status" value="2"/>
</dbReference>
<keyword evidence="3" id="KW-0238">DNA-binding</keyword>
<proteinExistence type="inferred from homology"/>
<dbReference type="CDD" id="cd08414">
    <property type="entry name" value="PBP2_LTTR_aromatics_like"/>
    <property type="match status" value="1"/>
</dbReference>
<dbReference type="InterPro" id="IPR000847">
    <property type="entry name" value="LysR_HTH_N"/>
</dbReference>
<evidence type="ECO:0000256" key="1">
    <source>
        <dbReference type="ARBA" id="ARBA00009437"/>
    </source>
</evidence>
<dbReference type="Pfam" id="PF00126">
    <property type="entry name" value="HTH_1"/>
    <property type="match status" value="1"/>
</dbReference>
<evidence type="ECO:0000256" key="4">
    <source>
        <dbReference type="ARBA" id="ARBA00023163"/>
    </source>
</evidence>
<evidence type="ECO:0000313" key="6">
    <source>
        <dbReference type="EMBL" id="MCE4540014.1"/>
    </source>
</evidence>
<protein>
    <submittedName>
        <fullName evidence="6">LysR family transcriptional regulator</fullName>
    </submittedName>
</protein>
<dbReference type="EMBL" id="JAJTWT010000012">
    <property type="protein sequence ID" value="MCE4540014.1"/>
    <property type="molecule type" value="Genomic_DNA"/>
</dbReference>
<sequence>MTPPALRGIDIRQLRYFLVLAEELNFRRAAERLHLTQPPLSRQIAALEAALGVALLDRDGPATRLTPAGRRAQAAFRTAVQAFDAALAEAASGPAADRPLRLGLPWWVDMSAFPAVDGAWREATGRAGLEPVMDIGPTLLDGLRRHTLDAALIAMPHELHGLRHVPVARLRHVALVPSASPLARKRALRLRDLEALPAFLRFARRQNPALWMHYQRQYEAAGFKPATEAEAPGTTATLAQIAAGRGGTLMPAAMARQRYAGVACRRLLDEVSVEVHLVFSDALAPELVEALTAQCTLFEAALG</sequence>
<dbReference type="InterPro" id="IPR036390">
    <property type="entry name" value="WH_DNA-bd_sf"/>
</dbReference>
<dbReference type="PANTHER" id="PTHR30346:SF17">
    <property type="entry name" value="LYSR FAMILY TRANSCRIPTIONAL REGULATOR"/>
    <property type="match status" value="1"/>
</dbReference>
<dbReference type="Pfam" id="PF03466">
    <property type="entry name" value="LysR_substrate"/>
    <property type="match status" value="1"/>
</dbReference>
<dbReference type="SUPFAM" id="SSF46785">
    <property type="entry name" value="Winged helix' DNA-binding domain"/>
    <property type="match status" value="1"/>
</dbReference>
<keyword evidence="7" id="KW-1185">Reference proteome</keyword>
<dbReference type="PANTHER" id="PTHR30346">
    <property type="entry name" value="TRANSCRIPTIONAL DUAL REGULATOR HCAR-RELATED"/>
    <property type="match status" value="1"/>
</dbReference>
<dbReference type="InterPro" id="IPR005119">
    <property type="entry name" value="LysR_subst-bd"/>
</dbReference>
<evidence type="ECO:0000259" key="5">
    <source>
        <dbReference type="PROSITE" id="PS50931"/>
    </source>
</evidence>
<reference evidence="6 7" key="1">
    <citation type="submission" date="2021-12" db="EMBL/GenBank/DDBJ databases">
        <title>Genome seq of p7.</title>
        <authorList>
            <person name="Seo T."/>
        </authorList>
    </citation>
    <scope>NUCLEOTIDE SEQUENCE [LARGE SCALE GENOMIC DNA]</scope>
    <source>
        <strain evidence="6 7">P7</strain>
    </source>
</reference>
<dbReference type="InterPro" id="IPR036388">
    <property type="entry name" value="WH-like_DNA-bd_sf"/>
</dbReference>
<feature type="domain" description="HTH lysR-type" evidence="5">
    <location>
        <begin position="9"/>
        <end position="66"/>
    </location>
</feature>
<evidence type="ECO:0000256" key="3">
    <source>
        <dbReference type="ARBA" id="ARBA00023125"/>
    </source>
</evidence>
<comment type="similarity">
    <text evidence="1">Belongs to the LysR transcriptional regulatory family.</text>
</comment>
<evidence type="ECO:0000313" key="7">
    <source>
        <dbReference type="Proteomes" id="UP001201463"/>
    </source>
</evidence>
<accession>A0ABS8XN10</accession>
<dbReference type="RefSeq" id="WP_233394530.1">
    <property type="nucleotide sequence ID" value="NZ_JAJTWT010000012.1"/>
</dbReference>
<dbReference type="PROSITE" id="PS50931">
    <property type="entry name" value="HTH_LYSR"/>
    <property type="match status" value="1"/>
</dbReference>
<dbReference type="Proteomes" id="UP001201463">
    <property type="component" value="Unassembled WGS sequence"/>
</dbReference>
<keyword evidence="4" id="KW-0804">Transcription</keyword>
<name>A0ABS8XN10_9BURK</name>
<gene>
    <name evidence="6" type="ORF">LXT12_22435</name>
</gene>